<feature type="binding site" description="axial binding residue" evidence="20">
    <location>
        <position position="239"/>
    </location>
    <ligand>
        <name>heme c</name>
        <dbReference type="ChEBI" id="CHEBI:61717"/>
        <label>2</label>
    </ligand>
    <ligandPart>
        <name>Fe</name>
        <dbReference type="ChEBI" id="CHEBI:18248"/>
    </ligandPart>
</feature>
<comment type="subunit">
    <text evidence="19">Component of the cbb3-type cytochrome c oxidase.</text>
</comment>
<organism evidence="24 25">
    <name type="scientific">Thioploca ingrica</name>
    <dbReference type="NCBI Taxonomy" id="40754"/>
    <lineage>
        <taxon>Bacteria</taxon>
        <taxon>Pseudomonadati</taxon>
        <taxon>Pseudomonadota</taxon>
        <taxon>Gammaproteobacteria</taxon>
        <taxon>Thiotrichales</taxon>
        <taxon>Thiotrichaceae</taxon>
        <taxon>Thioploca</taxon>
    </lineage>
</organism>
<protein>
    <recommendedName>
        <fullName evidence="19">Cbb3-type cytochrome c oxidase subunit</fullName>
    </recommendedName>
</protein>
<reference evidence="24 25" key="1">
    <citation type="journal article" date="2014" name="ISME J.">
        <title>Ecophysiology of Thioploca ingrica as revealed by the complete genome sequence supplemented with proteomic evidence.</title>
        <authorList>
            <person name="Kojima H."/>
            <person name="Ogura Y."/>
            <person name="Yamamoto N."/>
            <person name="Togashi T."/>
            <person name="Mori H."/>
            <person name="Watanabe T."/>
            <person name="Nemoto F."/>
            <person name="Kurokawa K."/>
            <person name="Hayashi T."/>
            <person name="Fukui M."/>
        </authorList>
    </citation>
    <scope>NUCLEOTIDE SEQUENCE [LARGE SCALE GENOMIC DNA]</scope>
</reference>
<evidence type="ECO:0000256" key="7">
    <source>
        <dbReference type="ARBA" id="ARBA00022617"/>
    </source>
</evidence>
<feature type="binding site" description="covalent" evidence="21">
    <location>
        <position position="147"/>
    </location>
    <ligand>
        <name>heme c</name>
        <dbReference type="ChEBI" id="CHEBI:61717"/>
        <label>1</label>
    </ligand>
</feature>
<keyword evidence="17 19" id="KW-0406">Ion transport</keyword>
<comment type="function">
    <text evidence="19">C-type cytochrome. Part of the cbb3-type cytochrome c oxidase complex.</text>
</comment>
<dbReference type="PIRSF" id="PIRSF000006">
    <property type="entry name" value="Cbb3-Cox_fixP"/>
    <property type="match status" value="1"/>
</dbReference>
<evidence type="ECO:0000313" key="25">
    <source>
        <dbReference type="Proteomes" id="UP000031623"/>
    </source>
</evidence>
<evidence type="ECO:0000256" key="11">
    <source>
        <dbReference type="ARBA" id="ARBA00022737"/>
    </source>
</evidence>
<comment type="subcellular location">
    <subcellularLocation>
        <location evidence="1 19">Cell inner membrane</location>
    </subcellularLocation>
</comment>
<keyword evidence="7 19" id="KW-0349">Heme</keyword>
<feature type="binding site" description="covalent" evidence="21">
    <location>
        <position position="238"/>
    </location>
    <ligand>
        <name>heme c</name>
        <dbReference type="ChEBI" id="CHEBI:61717"/>
        <label>2</label>
    </ligand>
</feature>
<proteinExistence type="inferred from homology"/>
<dbReference type="STRING" id="40754.THII_1618"/>
<evidence type="ECO:0000256" key="16">
    <source>
        <dbReference type="ARBA" id="ARBA00023004"/>
    </source>
</evidence>
<evidence type="ECO:0000256" key="5">
    <source>
        <dbReference type="ARBA" id="ARBA00022475"/>
    </source>
</evidence>
<keyword evidence="9 22" id="KW-0812">Transmembrane</keyword>
<dbReference type="Gene3D" id="1.10.760.10">
    <property type="entry name" value="Cytochrome c-like domain"/>
    <property type="match status" value="2"/>
</dbReference>
<keyword evidence="16 19" id="KW-0408">Iron</keyword>
<comment type="similarity">
    <text evidence="3 19">Belongs to the CcoP / FixP family.</text>
</comment>
<evidence type="ECO:0000313" key="24">
    <source>
        <dbReference type="EMBL" id="BAP55915.1"/>
    </source>
</evidence>
<comment type="cofactor">
    <cofactor evidence="19 21">
        <name>heme c</name>
        <dbReference type="ChEBI" id="CHEBI:61717"/>
    </cofactor>
    <text evidence="19 21">Binds 2 heme C groups per subunit.</text>
</comment>
<dbReference type="Pfam" id="PF14715">
    <property type="entry name" value="FixP_N"/>
    <property type="match status" value="1"/>
</dbReference>
<evidence type="ECO:0000256" key="20">
    <source>
        <dbReference type="PIRSR" id="PIRSR000006-1"/>
    </source>
</evidence>
<dbReference type="GO" id="GO:0009055">
    <property type="term" value="F:electron transfer activity"/>
    <property type="evidence" value="ECO:0007669"/>
    <property type="project" value="InterPro"/>
</dbReference>
<dbReference type="GO" id="GO:0020037">
    <property type="term" value="F:heme binding"/>
    <property type="evidence" value="ECO:0007669"/>
    <property type="project" value="InterPro"/>
</dbReference>
<dbReference type="GO" id="GO:0016491">
    <property type="term" value="F:oxidoreductase activity"/>
    <property type="evidence" value="ECO:0007669"/>
    <property type="project" value="UniProtKB-KW"/>
</dbReference>
<dbReference type="UniPathway" id="UPA00705"/>
<dbReference type="GO" id="GO:0005886">
    <property type="term" value="C:plasma membrane"/>
    <property type="evidence" value="ECO:0007669"/>
    <property type="project" value="UniProtKB-SubCell"/>
</dbReference>
<feature type="domain" description="Cytochrome c" evidence="23">
    <location>
        <begin position="134"/>
        <end position="215"/>
    </location>
</feature>
<dbReference type="KEGG" id="tig:THII_1618"/>
<dbReference type="PANTHER" id="PTHR33751:SF1">
    <property type="entry name" value="CBB3-TYPE CYTOCHROME C OXIDASE SUBUNIT FIXP"/>
    <property type="match status" value="1"/>
</dbReference>
<comment type="pathway">
    <text evidence="2 19">Energy metabolism; oxidative phosphorylation.</text>
</comment>
<keyword evidence="8 19" id="KW-0679">Respiratory chain</keyword>
<evidence type="ECO:0000256" key="14">
    <source>
        <dbReference type="ARBA" id="ARBA00022989"/>
    </source>
</evidence>
<gene>
    <name evidence="24" type="ORF">THII_1618</name>
</gene>
<keyword evidence="14 22" id="KW-1133">Transmembrane helix</keyword>
<dbReference type="SUPFAM" id="SSF46626">
    <property type="entry name" value="Cytochrome c"/>
    <property type="match status" value="2"/>
</dbReference>
<keyword evidence="5 19" id="KW-1003">Cell membrane</keyword>
<evidence type="ECO:0000256" key="17">
    <source>
        <dbReference type="ARBA" id="ARBA00023065"/>
    </source>
</evidence>
<dbReference type="PROSITE" id="PS51007">
    <property type="entry name" value="CYTC"/>
    <property type="match status" value="2"/>
</dbReference>
<feature type="binding site" description="axial binding residue" evidence="20">
    <location>
        <position position="190"/>
    </location>
    <ligand>
        <name>heme c</name>
        <dbReference type="ChEBI" id="CHEBI:61717"/>
        <label>2</label>
    </ligand>
    <ligandPart>
        <name>Fe</name>
        <dbReference type="ChEBI" id="CHEBI:18248"/>
    </ligandPart>
</feature>
<feature type="binding site" description="axial binding residue" evidence="20">
    <location>
        <position position="151"/>
    </location>
    <ligand>
        <name>heme c</name>
        <dbReference type="ChEBI" id="CHEBI:61717"/>
        <label>1</label>
    </ligand>
    <ligandPart>
        <name>Fe</name>
        <dbReference type="ChEBI" id="CHEBI:18248"/>
    </ligandPart>
</feature>
<evidence type="ECO:0000259" key="23">
    <source>
        <dbReference type="PROSITE" id="PS51007"/>
    </source>
</evidence>
<evidence type="ECO:0000256" key="13">
    <source>
        <dbReference type="ARBA" id="ARBA00022982"/>
    </source>
</evidence>
<evidence type="ECO:0000256" key="19">
    <source>
        <dbReference type="PIRNR" id="PIRNR000006"/>
    </source>
</evidence>
<evidence type="ECO:0000256" key="10">
    <source>
        <dbReference type="ARBA" id="ARBA00022723"/>
    </source>
</evidence>
<dbReference type="EMBL" id="AP014633">
    <property type="protein sequence ID" value="BAP55915.1"/>
    <property type="molecule type" value="Genomic_DNA"/>
</dbReference>
<dbReference type="HOGENOM" id="CLU_047545_2_0_6"/>
<dbReference type="InterPro" id="IPR009056">
    <property type="entry name" value="Cyt_c-like_dom"/>
</dbReference>
<feature type="transmembrane region" description="Helical" evidence="22">
    <location>
        <begin position="65"/>
        <end position="84"/>
    </location>
</feature>
<dbReference type="GO" id="GO:0006119">
    <property type="term" value="P:oxidative phosphorylation"/>
    <property type="evidence" value="ECO:0007669"/>
    <property type="project" value="UniProtKB-UniPathway"/>
</dbReference>
<dbReference type="PANTHER" id="PTHR33751">
    <property type="entry name" value="CBB3-TYPE CYTOCHROME C OXIDASE SUBUNIT FIXP"/>
    <property type="match status" value="1"/>
</dbReference>
<keyword evidence="15 19" id="KW-0560">Oxidoreductase</keyword>
<evidence type="ECO:0000256" key="15">
    <source>
        <dbReference type="ARBA" id="ARBA00023002"/>
    </source>
</evidence>
<dbReference type="InterPro" id="IPR050597">
    <property type="entry name" value="Cytochrome_c_Oxidase_Subunit"/>
</dbReference>
<feature type="binding site" description="covalent" evidence="21">
    <location>
        <position position="150"/>
    </location>
    <ligand>
        <name>heme c</name>
        <dbReference type="ChEBI" id="CHEBI:61717"/>
        <label>1</label>
    </ligand>
</feature>
<sequence>MFDHNLFFSQFWNGWIIILTLGGIVGLFWLIIWMSSSRPKPDQKIETMGHVWDESLEEYNNPLPMWWLMMFYFTLIFGILYLVLYPGLGSFAGILEWSSAKQHQQEVEAAKSKYGPIYAKYQNEPIDKLAKNPDAVEMGRHLFLTYCTACHGSDAGGGPGFPNLRDNDWLYGGEPETIQTTITSGRQGMMPTAEQNNLHGENDINNAAQYVLSLSGRQHDTAAAAEGQKIFMQICIACHGPEGKGTPALGAPNLTDETWLYGGSEDKIKETITKGRQGRMPAHGELLGEAKVHLLATYVYSLSQENTK</sequence>
<evidence type="ECO:0000256" key="8">
    <source>
        <dbReference type="ARBA" id="ARBA00022660"/>
    </source>
</evidence>
<keyword evidence="10 19" id="KW-0479">Metal-binding</keyword>
<keyword evidence="4 19" id="KW-0813">Transport</keyword>
<accession>A0A090ALE2</accession>
<keyword evidence="11" id="KW-0677">Repeat</keyword>
<dbReference type="InterPro" id="IPR032858">
    <property type="entry name" value="CcoP_N"/>
</dbReference>
<evidence type="ECO:0000256" key="1">
    <source>
        <dbReference type="ARBA" id="ARBA00004533"/>
    </source>
</evidence>
<evidence type="ECO:0000256" key="18">
    <source>
        <dbReference type="ARBA" id="ARBA00023136"/>
    </source>
</evidence>
<dbReference type="NCBIfam" id="TIGR00782">
    <property type="entry name" value="ccoP"/>
    <property type="match status" value="1"/>
</dbReference>
<evidence type="ECO:0000256" key="3">
    <source>
        <dbReference type="ARBA" id="ARBA00006113"/>
    </source>
</evidence>
<evidence type="ECO:0000256" key="21">
    <source>
        <dbReference type="PIRSR" id="PIRSR000006-2"/>
    </source>
</evidence>
<dbReference type="Pfam" id="PF13442">
    <property type="entry name" value="Cytochrome_CBB3"/>
    <property type="match status" value="2"/>
</dbReference>
<evidence type="ECO:0000256" key="4">
    <source>
        <dbReference type="ARBA" id="ARBA00022448"/>
    </source>
</evidence>
<name>A0A090ALE2_9GAMM</name>
<feature type="binding site" description="axial binding residue" evidence="20">
    <location>
        <position position="280"/>
    </location>
    <ligand>
        <name>heme c</name>
        <dbReference type="ChEBI" id="CHEBI:61717"/>
        <label>1</label>
    </ligand>
    <ligandPart>
        <name>Fe</name>
        <dbReference type="ChEBI" id="CHEBI:18248"/>
    </ligandPart>
</feature>
<dbReference type="InterPro" id="IPR004678">
    <property type="entry name" value="Cyt_c_oxidase_cbb3_su3"/>
</dbReference>
<evidence type="ECO:0000256" key="6">
    <source>
        <dbReference type="ARBA" id="ARBA00022519"/>
    </source>
</evidence>
<evidence type="ECO:0000256" key="2">
    <source>
        <dbReference type="ARBA" id="ARBA00004673"/>
    </source>
</evidence>
<keyword evidence="6 19" id="KW-0997">Cell inner membrane</keyword>
<dbReference type="OrthoDB" id="9811281at2"/>
<feature type="binding site" description="covalent" evidence="21">
    <location>
        <position position="235"/>
    </location>
    <ligand>
        <name>heme c</name>
        <dbReference type="ChEBI" id="CHEBI:61717"/>
        <label>2</label>
    </ligand>
</feature>
<dbReference type="Gene3D" id="6.10.280.130">
    <property type="match status" value="1"/>
</dbReference>
<evidence type="ECO:0000256" key="9">
    <source>
        <dbReference type="ARBA" id="ARBA00022692"/>
    </source>
</evidence>
<keyword evidence="25" id="KW-1185">Reference proteome</keyword>
<keyword evidence="13 19" id="KW-0249">Electron transport</keyword>
<dbReference type="AlphaFoldDB" id="A0A090ALE2"/>
<keyword evidence="18 19" id="KW-0472">Membrane</keyword>
<feature type="domain" description="Cytochrome c" evidence="23">
    <location>
        <begin position="222"/>
        <end position="303"/>
    </location>
</feature>
<feature type="transmembrane region" description="Helical" evidence="22">
    <location>
        <begin position="12"/>
        <end position="34"/>
    </location>
</feature>
<dbReference type="Proteomes" id="UP000031623">
    <property type="component" value="Chromosome"/>
</dbReference>
<dbReference type="GO" id="GO:0046872">
    <property type="term" value="F:metal ion binding"/>
    <property type="evidence" value="ECO:0007669"/>
    <property type="project" value="UniProtKB-KW"/>
</dbReference>
<dbReference type="InterPro" id="IPR038414">
    <property type="entry name" value="CcoP_N_sf"/>
</dbReference>
<keyword evidence="12 19" id="KW-0375">Hydrogen ion transport</keyword>
<evidence type="ECO:0000256" key="12">
    <source>
        <dbReference type="ARBA" id="ARBA00022781"/>
    </source>
</evidence>
<evidence type="ECO:0000256" key="22">
    <source>
        <dbReference type="SAM" id="Phobius"/>
    </source>
</evidence>
<dbReference type="InterPro" id="IPR036909">
    <property type="entry name" value="Cyt_c-like_dom_sf"/>
</dbReference>
<dbReference type="GO" id="GO:1902600">
    <property type="term" value="P:proton transmembrane transport"/>
    <property type="evidence" value="ECO:0007669"/>
    <property type="project" value="UniProtKB-KW"/>
</dbReference>